<dbReference type="EnsemblMetazoa" id="XM_019996084.1">
    <property type="protein sequence ID" value="XP_019851643.1"/>
    <property type="gene ID" value="LOC109581723"/>
</dbReference>
<name>A0A1X7UXJ6_AMPQE</name>
<evidence type="ECO:0000313" key="4">
    <source>
        <dbReference type="Proteomes" id="UP000007879"/>
    </source>
</evidence>
<keyword evidence="1" id="KW-0175">Coiled coil</keyword>
<keyword evidence="4" id="KW-1185">Reference proteome</keyword>
<reference evidence="4" key="1">
    <citation type="journal article" date="2010" name="Nature">
        <title>The Amphimedon queenslandica genome and the evolution of animal complexity.</title>
        <authorList>
            <person name="Srivastava M."/>
            <person name="Simakov O."/>
            <person name="Chapman J."/>
            <person name="Fahey B."/>
            <person name="Gauthier M.E."/>
            <person name="Mitros T."/>
            <person name="Richards G.S."/>
            <person name="Conaco C."/>
            <person name="Dacre M."/>
            <person name="Hellsten U."/>
            <person name="Larroux C."/>
            <person name="Putnam N.H."/>
            <person name="Stanke M."/>
            <person name="Adamska M."/>
            <person name="Darling A."/>
            <person name="Degnan S.M."/>
            <person name="Oakley T.H."/>
            <person name="Plachetzki D.C."/>
            <person name="Zhai Y."/>
            <person name="Adamski M."/>
            <person name="Calcino A."/>
            <person name="Cummins S.F."/>
            <person name="Goodstein D.M."/>
            <person name="Harris C."/>
            <person name="Jackson D.J."/>
            <person name="Leys S.P."/>
            <person name="Shu S."/>
            <person name="Woodcroft B.J."/>
            <person name="Vervoort M."/>
            <person name="Kosik K.S."/>
            <person name="Manning G."/>
            <person name="Degnan B.M."/>
            <person name="Rokhsar D.S."/>
        </authorList>
    </citation>
    <scope>NUCLEOTIDE SEQUENCE [LARGE SCALE GENOMIC DNA]</scope>
</reference>
<sequence length="318" mass="35014">MPFVSVTQIEEFFTDLHSKLPGIANAFGNSASEVKALVQEAKDELDEIRKCNEVRRVHEVKVSYQHLNSTMEAVHTYLDKVDDLFWKIDNKTATVIQDVEEEDFKSVAQLIVEINETIQDCKEQCAVLLERCREFATSCDRAERECRRLENEAEEKQLRARVAGGAATAGVAAAGIAASVLIGVFTAGIGTAIGVPLTVAATAATTTAAGATTIILSHKFGKAAESFGKISRRFQRLRSNINTTQDRVNRIMSLPGVNFEFNEQISVTISAYGEHFGLVRALRTTQDESTALYHQTSNGLSITANSKDSLREKYQSIY</sequence>
<gene>
    <name evidence="3" type="primary">109581723</name>
</gene>
<keyword evidence="2" id="KW-0472">Membrane</keyword>
<dbReference type="EnsemblMetazoa" id="XM_019996083.1">
    <property type="protein sequence ID" value="XP_019851642.1"/>
    <property type="gene ID" value="LOC109581723"/>
</dbReference>
<proteinExistence type="predicted"/>
<protein>
    <submittedName>
        <fullName evidence="3">Uncharacterized protein</fullName>
    </submittedName>
</protein>
<dbReference type="KEGG" id="aqu:109581723"/>
<evidence type="ECO:0000256" key="2">
    <source>
        <dbReference type="SAM" id="Phobius"/>
    </source>
</evidence>
<organism evidence="3">
    <name type="scientific">Amphimedon queenslandica</name>
    <name type="common">Sponge</name>
    <dbReference type="NCBI Taxonomy" id="400682"/>
    <lineage>
        <taxon>Eukaryota</taxon>
        <taxon>Metazoa</taxon>
        <taxon>Porifera</taxon>
        <taxon>Demospongiae</taxon>
        <taxon>Heteroscleromorpha</taxon>
        <taxon>Haplosclerida</taxon>
        <taxon>Niphatidae</taxon>
        <taxon>Amphimedon</taxon>
    </lineage>
</organism>
<evidence type="ECO:0000313" key="3">
    <source>
        <dbReference type="EnsemblMetazoa" id="Aqu2.1.32695_001"/>
    </source>
</evidence>
<feature type="coiled-coil region" evidence="1">
    <location>
        <begin position="111"/>
        <end position="159"/>
    </location>
</feature>
<dbReference type="InParanoid" id="A0A1X7UXJ6"/>
<dbReference type="EnsemblMetazoa" id="Aqu2.1.32695_001">
    <property type="protein sequence ID" value="Aqu2.1.32695_001"/>
    <property type="gene ID" value="Aqu2.1.32695"/>
</dbReference>
<accession>A0A1X7UXJ6</accession>
<dbReference type="Proteomes" id="UP000007879">
    <property type="component" value="Unassembled WGS sequence"/>
</dbReference>
<reference evidence="3" key="2">
    <citation type="submission" date="2017-05" db="UniProtKB">
        <authorList>
            <consortium name="EnsemblMetazoa"/>
        </authorList>
    </citation>
    <scope>IDENTIFICATION</scope>
</reference>
<keyword evidence="2" id="KW-1133">Transmembrane helix</keyword>
<feature type="transmembrane region" description="Helical" evidence="2">
    <location>
        <begin position="166"/>
        <end position="187"/>
    </location>
</feature>
<dbReference type="AlphaFoldDB" id="A0A1X7UXJ6"/>
<keyword evidence="2" id="KW-0812">Transmembrane</keyword>
<evidence type="ECO:0000256" key="1">
    <source>
        <dbReference type="SAM" id="Coils"/>
    </source>
</evidence>
<feature type="transmembrane region" description="Helical" evidence="2">
    <location>
        <begin position="193"/>
        <end position="216"/>
    </location>
</feature>